<dbReference type="InterPro" id="IPR007627">
    <property type="entry name" value="RNA_pol_sigma70_r2"/>
</dbReference>
<dbReference type="InterPro" id="IPR013325">
    <property type="entry name" value="RNA_pol_sigma_r2"/>
</dbReference>
<name>A0A2U2PA56_9SPHI</name>
<dbReference type="InterPro" id="IPR013324">
    <property type="entry name" value="RNA_pol_sigma_r3/r4-like"/>
</dbReference>
<dbReference type="InterPro" id="IPR039425">
    <property type="entry name" value="RNA_pol_sigma-70-like"/>
</dbReference>
<keyword evidence="2" id="KW-0805">Transcription regulation</keyword>
<evidence type="ECO:0000256" key="2">
    <source>
        <dbReference type="ARBA" id="ARBA00023015"/>
    </source>
</evidence>
<dbReference type="Pfam" id="PF04542">
    <property type="entry name" value="Sigma70_r2"/>
    <property type="match status" value="1"/>
</dbReference>
<feature type="domain" description="RNA polymerase sigma-70 region 2" evidence="5">
    <location>
        <begin position="16"/>
        <end position="82"/>
    </location>
</feature>
<dbReference type="InterPro" id="IPR013249">
    <property type="entry name" value="RNA_pol_sigma70_r4_t2"/>
</dbReference>
<dbReference type="InterPro" id="IPR014327">
    <property type="entry name" value="RNA_pol_sigma70_bacteroid"/>
</dbReference>
<dbReference type="Gene3D" id="1.10.10.10">
    <property type="entry name" value="Winged helix-like DNA-binding domain superfamily/Winged helix DNA-binding domain"/>
    <property type="match status" value="1"/>
</dbReference>
<proteinExistence type="inferred from homology"/>
<protein>
    <submittedName>
        <fullName evidence="7">RNA polymerase sigma-70 factor</fullName>
    </submittedName>
</protein>
<dbReference type="GO" id="GO:0003677">
    <property type="term" value="F:DNA binding"/>
    <property type="evidence" value="ECO:0007669"/>
    <property type="project" value="InterPro"/>
</dbReference>
<feature type="domain" description="RNA polymerase sigma factor 70 region 4 type 2" evidence="6">
    <location>
        <begin position="113"/>
        <end position="163"/>
    </location>
</feature>
<evidence type="ECO:0000259" key="6">
    <source>
        <dbReference type="Pfam" id="PF08281"/>
    </source>
</evidence>
<evidence type="ECO:0000256" key="4">
    <source>
        <dbReference type="ARBA" id="ARBA00023163"/>
    </source>
</evidence>
<keyword evidence="8" id="KW-1185">Reference proteome</keyword>
<comment type="similarity">
    <text evidence="1">Belongs to the sigma-70 factor family. ECF subfamily.</text>
</comment>
<dbReference type="AlphaFoldDB" id="A0A2U2PA56"/>
<organism evidence="7 8">
    <name type="scientific">Pararcticibacter amylolyticus</name>
    <dbReference type="NCBI Taxonomy" id="2173175"/>
    <lineage>
        <taxon>Bacteria</taxon>
        <taxon>Pseudomonadati</taxon>
        <taxon>Bacteroidota</taxon>
        <taxon>Sphingobacteriia</taxon>
        <taxon>Sphingobacteriales</taxon>
        <taxon>Sphingobacteriaceae</taxon>
        <taxon>Pararcticibacter</taxon>
    </lineage>
</organism>
<reference evidence="7 8" key="1">
    <citation type="submission" date="2018-04" db="EMBL/GenBank/DDBJ databases">
        <title>Pedobacter chongqingensis sp. nov., isolated from a rottenly hemp rope.</title>
        <authorList>
            <person name="Cai Y."/>
        </authorList>
    </citation>
    <scope>NUCLEOTIDE SEQUENCE [LARGE SCALE GENOMIC DNA]</scope>
    <source>
        <strain evidence="7 8">FJ4-8</strain>
    </source>
</reference>
<dbReference type="CDD" id="cd06171">
    <property type="entry name" value="Sigma70_r4"/>
    <property type="match status" value="1"/>
</dbReference>
<dbReference type="SUPFAM" id="SSF88659">
    <property type="entry name" value="Sigma3 and sigma4 domains of RNA polymerase sigma factors"/>
    <property type="match status" value="1"/>
</dbReference>
<dbReference type="Proteomes" id="UP000245647">
    <property type="component" value="Unassembled WGS sequence"/>
</dbReference>
<evidence type="ECO:0000256" key="1">
    <source>
        <dbReference type="ARBA" id="ARBA00010641"/>
    </source>
</evidence>
<accession>A0A2U2PA56</accession>
<keyword evidence="3" id="KW-0731">Sigma factor</keyword>
<dbReference type="InterPro" id="IPR036388">
    <property type="entry name" value="WH-like_DNA-bd_sf"/>
</dbReference>
<dbReference type="GO" id="GO:0006352">
    <property type="term" value="P:DNA-templated transcription initiation"/>
    <property type="evidence" value="ECO:0007669"/>
    <property type="project" value="InterPro"/>
</dbReference>
<dbReference type="NCBIfam" id="TIGR02937">
    <property type="entry name" value="sigma70-ECF"/>
    <property type="match status" value="1"/>
</dbReference>
<dbReference type="OrthoDB" id="656273at2"/>
<evidence type="ECO:0000313" key="8">
    <source>
        <dbReference type="Proteomes" id="UP000245647"/>
    </source>
</evidence>
<keyword evidence="4" id="KW-0804">Transcription</keyword>
<evidence type="ECO:0000313" key="7">
    <source>
        <dbReference type="EMBL" id="PWG78184.1"/>
    </source>
</evidence>
<evidence type="ECO:0000259" key="5">
    <source>
        <dbReference type="Pfam" id="PF04542"/>
    </source>
</evidence>
<dbReference type="SUPFAM" id="SSF88946">
    <property type="entry name" value="Sigma2 domain of RNA polymerase sigma factors"/>
    <property type="match status" value="1"/>
</dbReference>
<dbReference type="RefSeq" id="WP_109418259.1">
    <property type="nucleotide sequence ID" value="NZ_QEAS01000031.1"/>
</dbReference>
<gene>
    <name evidence="7" type="ORF">DDR33_23545</name>
</gene>
<comment type="caution">
    <text evidence="7">The sequence shown here is derived from an EMBL/GenBank/DDBJ whole genome shotgun (WGS) entry which is preliminary data.</text>
</comment>
<dbReference type="Pfam" id="PF08281">
    <property type="entry name" value="Sigma70_r4_2"/>
    <property type="match status" value="1"/>
</dbReference>
<dbReference type="NCBIfam" id="TIGR02985">
    <property type="entry name" value="Sig70_bacteroi1"/>
    <property type="match status" value="1"/>
</dbReference>
<dbReference type="InterPro" id="IPR014284">
    <property type="entry name" value="RNA_pol_sigma-70_dom"/>
</dbReference>
<dbReference type="EMBL" id="QEAS01000031">
    <property type="protein sequence ID" value="PWG78184.1"/>
    <property type="molecule type" value="Genomic_DNA"/>
</dbReference>
<dbReference type="PANTHER" id="PTHR43133:SF46">
    <property type="entry name" value="RNA POLYMERASE SIGMA-70 FACTOR ECF SUBFAMILY"/>
    <property type="match status" value="1"/>
</dbReference>
<dbReference type="Gene3D" id="1.10.1740.10">
    <property type="match status" value="1"/>
</dbReference>
<dbReference type="PANTHER" id="PTHR43133">
    <property type="entry name" value="RNA POLYMERASE ECF-TYPE SIGMA FACTO"/>
    <property type="match status" value="1"/>
</dbReference>
<dbReference type="GO" id="GO:0016987">
    <property type="term" value="F:sigma factor activity"/>
    <property type="evidence" value="ECO:0007669"/>
    <property type="project" value="UniProtKB-KW"/>
</dbReference>
<evidence type="ECO:0000256" key="3">
    <source>
        <dbReference type="ARBA" id="ARBA00023082"/>
    </source>
</evidence>
<sequence length="183" mass="20627">MAGSEIHDDVLAYKVLFESHYPRLCDFAMRFVNDPDTAEDIVQDVFVAYLERRSMVSGRPESIKSFLYNSVKNACLNAIRDSKVAGKYEANHGLPSIEEKHALNMMVHSEVIGEIHQALSRLPDGCSMVIRLGFFEGLNNPQIAQKLRISVNTVKSQKQRALSLLRDHLSPQALVLLLPLLFF</sequence>